<proteinExistence type="inferred from homology"/>
<evidence type="ECO:0000256" key="9">
    <source>
        <dbReference type="ARBA" id="ARBA00023098"/>
    </source>
</evidence>
<evidence type="ECO:0000256" key="6">
    <source>
        <dbReference type="ARBA" id="ARBA00022556"/>
    </source>
</evidence>
<sequence length="362" mass="40257">MKIALSAAETSGDLIASSLVVALKNNDHHCEIDGLAGDKMIEAGCNSLWHTDEVNVMGLSEVLKKLPSVLKLRTKVTNHYISNKPDVFIGVDSPDFNFRIEHSLKKEGVKTIHFISPSVWAWRSKRIKKIKASTDLVLCLFPFEVDFFTQHNQKAIFVGHPLAETLKPRKKYKPNKSVLLMPGSRESEIKTLLPELIEAVRVMQSRDSELTFNLSLANANHRDWVEKSIEGLSIKISIGDAHKKIIDSDLVLVASGTAALEVALLAVPMVVIYKLSYLSYQIVKRLLNTKEVSLPNKILGKRVVPELIQNDANGQNISDHAMTLLGSDNSKLVSELEKIHVLLNHDSSSKSAEAIIEFINEK</sequence>
<dbReference type="GO" id="GO:0016020">
    <property type="term" value="C:membrane"/>
    <property type="evidence" value="ECO:0007669"/>
    <property type="project" value="GOC"/>
</dbReference>
<dbReference type="Proteomes" id="UP000068905">
    <property type="component" value="Chromosome"/>
</dbReference>
<name>A0A0M5KRH3_9GAMM</name>
<evidence type="ECO:0000256" key="3">
    <source>
        <dbReference type="ARBA" id="ARBA00012687"/>
    </source>
</evidence>
<dbReference type="GO" id="GO:0005543">
    <property type="term" value="F:phospholipid binding"/>
    <property type="evidence" value="ECO:0007669"/>
    <property type="project" value="TreeGrafter"/>
</dbReference>
<gene>
    <name evidence="11" type="primary">lpxB</name>
    <name evidence="12" type="ORF">W908_00735</name>
</gene>
<accession>A0A0M5KRH3</accession>
<keyword evidence="9 11" id="KW-0443">Lipid metabolism</keyword>
<evidence type="ECO:0000256" key="4">
    <source>
        <dbReference type="ARBA" id="ARBA00020902"/>
    </source>
</evidence>
<dbReference type="EMBL" id="CP006911">
    <property type="protein sequence ID" value="ALE01266.1"/>
    <property type="molecule type" value="Genomic_DNA"/>
</dbReference>
<keyword evidence="6 11" id="KW-0441">Lipid A biosynthesis</keyword>
<dbReference type="UniPathway" id="UPA00973"/>
<keyword evidence="5 11" id="KW-0444">Lipid biosynthesis</keyword>
<dbReference type="GO" id="GO:0009245">
    <property type="term" value="P:lipid A biosynthetic process"/>
    <property type="evidence" value="ECO:0007669"/>
    <property type="project" value="UniProtKB-UniRule"/>
</dbReference>
<dbReference type="EC" id="2.4.1.182" evidence="3 11"/>
<dbReference type="PANTHER" id="PTHR30372:SF4">
    <property type="entry name" value="LIPID-A-DISACCHARIDE SYNTHASE, MITOCHONDRIAL-RELATED"/>
    <property type="match status" value="1"/>
</dbReference>
<evidence type="ECO:0000313" key="13">
    <source>
        <dbReference type="Proteomes" id="UP000068905"/>
    </source>
</evidence>
<dbReference type="HAMAP" id="MF_00392">
    <property type="entry name" value="LpxB"/>
    <property type="match status" value="1"/>
</dbReference>
<dbReference type="SUPFAM" id="SSF53756">
    <property type="entry name" value="UDP-Glycosyltransferase/glycogen phosphorylase"/>
    <property type="match status" value="1"/>
</dbReference>
<dbReference type="PATRIC" id="fig|1125411.7.peg.147"/>
<comment type="catalytic activity">
    <reaction evidence="10 11">
        <text>a lipid X + a UDP-2-N,3-O-bis[(3R)-3-hydroxyacyl]-alpha-D-glucosamine = a lipid A disaccharide + UDP + H(+)</text>
        <dbReference type="Rhea" id="RHEA:67828"/>
        <dbReference type="ChEBI" id="CHEBI:15378"/>
        <dbReference type="ChEBI" id="CHEBI:58223"/>
        <dbReference type="ChEBI" id="CHEBI:137748"/>
        <dbReference type="ChEBI" id="CHEBI:176338"/>
        <dbReference type="ChEBI" id="CHEBI:176343"/>
        <dbReference type="EC" id="2.4.1.182"/>
    </reaction>
</comment>
<evidence type="ECO:0000256" key="2">
    <source>
        <dbReference type="ARBA" id="ARBA00007868"/>
    </source>
</evidence>
<dbReference type="KEGG" id="tsn:W908_00735"/>
<dbReference type="PANTHER" id="PTHR30372">
    <property type="entry name" value="LIPID-A-DISACCHARIDE SYNTHASE"/>
    <property type="match status" value="1"/>
</dbReference>
<keyword evidence="7 11" id="KW-0328">Glycosyltransferase</keyword>
<dbReference type="AlphaFoldDB" id="A0A0M5KRH3"/>
<protein>
    <recommendedName>
        <fullName evidence="4 11">Lipid-A-disaccharide synthase</fullName>
        <ecNumber evidence="3 11">2.4.1.182</ecNumber>
    </recommendedName>
</protein>
<evidence type="ECO:0000256" key="10">
    <source>
        <dbReference type="ARBA" id="ARBA00048975"/>
    </source>
</evidence>
<dbReference type="STRING" id="1125411.W908_00735"/>
<reference evidence="12 13" key="1">
    <citation type="journal article" date="2015" name="Genome Announc.">
        <title>Genome Sequence of 'Candidatus Thioglobus singularis' Strain PS1, a Mixotroph from the SUP05 Clade of Marine Gammaproteobacteria.</title>
        <authorList>
            <person name="Marshall K.T."/>
            <person name="Morris R.M."/>
        </authorList>
    </citation>
    <scope>NUCLEOTIDE SEQUENCE [LARGE SCALE GENOMIC DNA]</scope>
    <source>
        <strain evidence="12 13">PS1</strain>
    </source>
</reference>
<evidence type="ECO:0000256" key="1">
    <source>
        <dbReference type="ARBA" id="ARBA00002056"/>
    </source>
</evidence>
<evidence type="ECO:0000256" key="5">
    <source>
        <dbReference type="ARBA" id="ARBA00022516"/>
    </source>
</evidence>
<evidence type="ECO:0000256" key="7">
    <source>
        <dbReference type="ARBA" id="ARBA00022676"/>
    </source>
</evidence>
<dbReference type="NCBIfam" id="TIGR00215">
    <property type="entry name" value="lpxB"/>
    <property type="match status" value="1"/>
</dbReference>
<dbReference type="Pfam" id="PF02684">
    <property type="entry name" value="LpxB"/>
    <property type="match status" value="1"/>
</dbReference>
<comment type="similarity">
    <text evidence="2 11">Belongs to the LpxB family.</text>
</comment>
<comment type="pathway">
    <text evidence="11">Bacterial outer membrane biogenesis; LPS lipid A biosynthesis.</text>
</comment>
<comment type="function">
    <text evidence="1 11">Condensation of UDP-2,3-diacylglucosamine and 2,3-diacylglucosamine-1-phosphate to form lipid A disaccharide, a precursor of lipid A, a phosphorylated glycolipid that anchors the lipopolysaccharide to the outer membrane of the cell.</text>
</comment>
<keyword evidence="8 11" id="KW-0808">Transferase</keyword>
<dbReference type="OrthoDB" id="9801642at2"/>
<evidence type="ECO:0000313" key="12">
    <source>
        <dbReference type="EMBL" id="ALE01266.1"/>
    </source>
</evidence>
<evidence type="ECO:0000256" key="8">
    <source>
        <dbReference type="ARBA" id="ARBA00022679"/>
    </source>
</evidence>
<dbReference type="InterPro" id="IPR003835">
    <property type="entry name" value="Glyco_trans_19"/>
</dbReference>
<dbReference type="GO" id="GO:0008915">
    <property type="term" value="F:lipid-A-disaccharide synthase activity"/>
    <property type="evidence" value="ECO:0007669"/>
    <property type="project" value="UniProtKB-UniRule"/>
</dbReference>
<evidence type="ECO:0000256" key="11">
    <source>
        <dbReference type="HAMAP-Rule" id="MF_00392"/>
    </source>
</evidence>
<dbReference type="RefSeq" id="WP_053819548.1">
    <property type="nucleotide sequence ID" value="NZ_CP006911.1"/>
</dbReference>
<organism evidence="12 13">
    <name type="scientific">Candidatus Pseudothioglobus singularis PS1</name>
    <dbReference type="NCBI Taxonomy" id="1125411"/>
    <lineage>
        <taxon>Bacteria</taxon>
        <taxon>Pseudomonadati</taxon>
        <taxon>Pseudomonadota</taxon>
        <taxon>Gammaproteobacteria</taxon>
        <taxon>Candidatus Pseudothioglobaceae</taxon>
        <taxon>Candidatus Pseudothioglobus</taxon>
    </lineage>
</organism>
<keyword evidence="13" id="KW-1185">Reference proteome</keyword>